<sequence length="181" mass="20711">MFVRSLEGGLIRMQVGNLVVRDKPVYEYGENLQLKVVTLILIASTIFPVGIVDDSWTPSFASNSFHRVNNIGLFLYPNPPRPDLSRRQWRVTPASRSSPPSTPSSRRLNHLNYSGEKFQRDLRSPPATAPSHLTADECACDERSTWKTDRRIVRNWIRRHDNEALENSGISLNQKDFGRHK</sequence>
<evidence type="ECO:0000313" key="3">
    <source>
        <dbReference type="Proteomes" id="UP000325081"/>
    </source>
</evidence>
<comment type="caution">
    <text evidence="2">The sequence shown here is derived from an EMBL/GenBank/DDBJ whole genome shotgun (WGS) entry which is preliminary data.</text>
</comment>
<keyword evidence="3" id="KW-1185">Reference proteome</keyword>
<dbReference type="Proteomes" id="UP000325081">
    <property type="component" value="Unassembled WGS sequence"/>
</dbReference>
<dbReference type="GO" id="GO:0003677">
    <property type="term" value="F:DNA binding"/>
    <property type="evidence" value="ECO:0007669"/>
    <property type="project" value="UniProtKB-KW"/>
</dbReference>
<name>A0A5A7PC91_STRAF</name>
<evidence type="ECO:0000256" key="1">
    <source>
        <dbReference type="SAM" id="MobiDB-lite"/>
    </source>
</evidence>
<feature type="region of interest" description="Disordered" evidence="1">
    <location>
        <begin position="85"/>
        <end position="109"/>
    </location>
</feature>
<reference evidence="3" key="1">
    <citation type="journal article" date="2019" name="Curr. Biol.">
        <title>Genome Sequence of Striga asiatica Provides Insight into the Evolution of Plant Parasitism.</title>
        <authorList>
            <person name="Yoshida S."/>
            <person name="Kim S."/>
            <person name="Wafula E.K."/>
            <person name="Tanskanen J."/>
            <person name="Kim Y.M."/>
            <person name="Honaas L."/>
            <person name="Yang Z."/>
            <person name="Spallek T."/>
            <person name="Conn C.E."/>
            <person name="Ichihashi Y."/>
            <person name="Cheong K."/>
            <person name="Cui S."/>
            <person name="Der J.P."/>
            <person name="Gundlach H."/>
            <person name="Jiao Y."/>
            <person name="Hori C."/>
            <person name="Ishida J.K."/>
            <person name="Kasahara H."/>
            <person name="Kiba T."/>
            <person name="Kim M.S."/>
            <person name="Koo N."/>
            <person name="Laohavisit A."/>
            <person name="Lee Y.H."/>
            <person name="Lumba S."/>
            <person name="McCourt P."/>
            <person name="Mortimer J.C."/>
            <person name="Mutuku J.M."/>
            <person name="Nomura T."/>
            <person name="Sasaki-Sekimoto Y."/>
            <person name="Seto Y."/>
            <person name="Wang Y."/>
            <person name="Wakatake T."/>
            <person name="Sakakibara H."/>
            <person name="Demura T."/>
            <person name="Yamaguchi S."/>
            <person name="Yoneyama K."/>
            <person name="Manabe R.I."/>
            <person name="Nelson D.C."/>
            <person name="Schulman A.H."/>
            <person name="Timko M.P."/>
            <person name="dePamphilis C.W."/>
            <person name="Choi D."/>
            <person name="Shirasu K."/>
        </authorList>
    </citation>
    <scope>NUCLEOTIDE SEQUENCE [LARGE SCALE GENOMIC DNA]</scope>
    <source>
        <strain evidence="3">cv. UVA1</strain>
    </source>
</reference>
<dbReference type="OrthoDB" id="1740937at2759"/>
<protein>
    <submittedName>
        <fullName evidence="2">Basic helix-loop-helix (BHLH) DNA-bindingsuperfamily protein</fullName>
    </submittedName>
</protein>
<proteinExistence type="predicted"/>
<feature type="compositionally biased region" description="Low complexity" evidence="1">
    <location>
        <begin position="95"/>
        <end position="106"/>
    </location>
</feature>
<dbReference type="AlphaFoldDB" id="A0A5A7PC91"/>
<dbReference type="EMBL" id="BKCP01004306">
    <property type="protein sequence ID" value="GER30138.1"/>
    <property type="molecule type" value="Genomic_DNA"/>
</dbReference>
<gene>
    <name evidence="2" type="ORF">STAS_06061</name>
</gene>
<evidence type="ECO:0000313" key="2">
    <source>
        <dbReference type="EMBL" id="GER30138.1"/>
    </source>
</evidence>
<organism evidence="2 3">
    <name type="scientific">Striga asiatica</name>
    <name type="common">Asiatic witchweed</name>
    <name type="synonym">Buchnera asiatica</name>
    <dbReference type="NCBI Taxonomy" id="4170"/>
    <lineage>
        <taxon>Eukaryota</taxon>
        <taxon>Viridiplantae</taxon>
        <taxon>Streptophyta</taxon>
        <taxon>Embryophyta</taxon>
        <taxon>Tracheophyta</taxon>
        <taxon>Spermatophyta</taxon>
        <taxon>Magnoliopsida</taxon>
        <taxon>eudicotyledons</taxon>
        <taxon>Gunneridae</taxon>
        <taxon>Pentapetalae</taxon>
        <taxon>asterids</taxon>
        <taxon>lamiids</taxon>
        <taxon>Lamiales</taxon>
        <taxon>Orobanchaceae</taxon>
        <taxon>Buchnereae</taxon>
        <taxon>Striga</taxon>
    </lineage>
</organism>
<keyword evidence="2" id="KW-0238">DNA-binding</keyword>
<accession>A0A5A7PC91</accession>